<evidence type="ECO:0000313" key="3">
    <source>
        <dbReference type="Proteomes" id="UP001597405"/>
    </source>
</evidence>
<dbReference type="PANTHER" id="PTHR47163">
    <property type="entry name" value="DDE_TNP_IS1595 DOMAIN-CONTAINING PROTEIN"/>
    <property type="match status" value="1"/>
</dbReference>
<dbReference type="RefSeq" id="WP_379093103.1">
    <property type="nucleotide sequence ID" value="NZ_JBHUGZ010000001.1"/>
</dbReference>
<dbReference type="InterPro" id="IPR053164">
    <property type="entry name" value="IS1016-like_transposase"/>
</dbReference>
<comment type="caution">
    <text evidence="2">The sequence shown here is derived from an EMBL/GenBank/DDBJ whole genome shotgun (WGS) entry which is preliminary data.</text>
</comment>
<feature type="domain" description="ISXO2-like transposase" evidence="1">
    <location>
        <begin position="129"/>
        <end position="283"/>
    </location>
</feature>
<dbReference type="NCBIfam" id="NF033547">
    <property type="entry name" value="transpos_IS1595"/>
    <property type="match status" value="1"/>
</dbReference>
<dbReference type="SMART" id="SM01126">
    <property type="entry name" value="DDE_Tnp_IS1595"/>
    <property type="match status" value="1"/>
</dbReference>
<dbReference type="Pfam" id="PF12760">
    <property type="entry name" value="Zn_ribbon_IS1595"/>
    <property type="match status" value="1"/>
</dbReference>
<keyword evidence="3" id="KW-1185">Reference proteome</keyword>
<evidence type="ECO:0000313" key="2">
    <source>
        <dbReference type="EMBL" id="MFD1981532.1"/>
    </source>
</evidence>
<name>A0ABW4U608_9HYPH</name>
<organism evidence="2 3">
    <name type="scientific">Mesorhizobium newzealandense</name>
    <dbReference type="NCBI Taxonomy" id="1300302"/>
    <lineage>
        <taxon>Bacteria</taxon>
        <taxon>Pseudomonadati</taxon>
        <taxon>Pseudomonadota</taxon>
        <taxon>Alphaproteobacteria</taxon>
        <taxon>Hyphomicrobiales</taxon>
        <taxon>Phyllobacteriaceae</taxon>
        <taxon>Mesorhizobium</taxon>
    </lineage>
</organism>
<reference evidence="3" key="1">
    <citation type="journal article" date="2019" name="Int. J. Syst. Evol. Microbiol.">
        <title>The Global Catalogue of Microorganisms (GCM) 10K type strain sequencing project: providing services to taxonomists for standard genome sequencing and annotation.</title>
        <authorList>
            <consortium name="The Broad Institute Genomics Platform"/>
            <consortium name="The Broad Institute Genome Sequencing Center for Infectious Disease"/>
            <person name="Wu L."/>
            <person name="Ma J."/>
        </authorList>
    </citation>
    <scope>NUCLEOTIDE SEQUENCE [LARGE SCALE GENOMIC DNA]</scope>
    <source>
        <strain evidence="3">CGMCC 1.16225</strain>
    </source>
</reference>
<accession>A0ABW4U608</accession>
<dbReference type="EMBL" id="JBHUGZ010000001">
    <property type="protein sequence ID" value="MFD1981532.1"/>
    <property type="molecule type" value="Genomic_DNA"/>
</dbReference>
<protein>
    <submittedName>
        <fullName evidence="2">IS1595 family transposase</fullName>
    </submittedName>
</protein>
<sequence length="314" mass="35900">MFSAPHFHNDEAARRLLEEIRWPEFRNCPHCGTVDRSYATKRTQKCGATVYRCGEPECRKDFSVTTKSVMESSHIPLHKWMQGFFLMASSKKGVSAHQLHRMLGITYKAAWFMAHRIREAMRADGTFGPLGGEGQIVEADETYYGYRDDKKLGKTTKRGKRGHGGQRPIIALVERGGSVRTFYAAVADKATVTKIVAENIARESYLYTDESRLYGDTDQIFAEHHTVKHSAGEYVRYESERIVHTNTVENVFSVFKRGMRGVYQHCAEKHLHRYLSEFDFRYNHRSALGVEDQARTRAAIEGASGKRLTYQCPD</sequence>
<dbReference type="InterPro" id="IPR024442">
    <property type="entry name" value="Transposase_Zn_ribbon"/>
</dbReference>
<proteinExistence type="predicted"/>
<dbReference type="PANTHER" id="PTHR47163:SF2">
    <property type="entry name" value="SI:DKEY-17M8.2"/>
    <property type="match status" value="1"/>
</dbReference>
<dbReference type="InterPro" id="IPR024445">
    <property type="entry name" value="Tnp_ISXO2-like"/>
</dbReference>
<dbReference type="Pfam" id="PF12762">
    <property type="entry name" value="DDE_Tnp_IS1595"/>
    <property type="match status" value="1"/>
</dbReference>
<gene>
    <name evidence="2" type="ORF">ACFSOZ_02270</name>
</gene>
<dbReference type="Proteomes" id="UP001597405">
    <property type="component" value="Unassembled WGS sequence"/>
</dbReference>
<evidence type="ECO:0000259" key="1">
    <source>
        <dbReference type="SMART" id="SM01126"/>
    </source>
</evidence>